<protein>
    <submittedName>
        <fullName evidence="7">Rubredoxin reductase</fullName>
    </submittedName>
</protein>
<gene>
    <name evidence="7" type="ORF">SKA53_03759</name>
</gene>
<dbReference type="Gene3D" id="3.30.390.30">
    <property type="match status" value="1"/>
</dbReference>
<evidence type="ECO:0000256" key="2">
    <source>
        <dbReference type="ARBA" id="ARBA00022630"/>
    </source>
</evidence>
<evidence type="ECO:0000256" key="3">
    <source>
        <dbReference type="ARBA" id="ARBA00022827"/>
    </source>
</evidence>
<dbReference type="eggNOG" id="COG0446">
    <property type="taxonomic scope" value="Bacteria"/>
</dbReference>
<reference evidence="7 8" key="1">
    <citation type="submission" date="2006-01" db="EMBL/GenBank/DDBJ databases">
        <authorList>
            <person name="Hagstrom A."/>
            <person name="Ferriera S."/>
            <person name="Johnson J."/>
            <person name="Kravitz S."/>
            <person name="Halpern A."/>
            <person name="Remington K."/>
            <person name="Beeson K."/>
            <person name="Tran B."/>
            <person name="Rogers Y.-H."/>
            <person name="Friedman R."/>
            <person name="Venter J.C."/>
        </authorList>
    </citation>
    <scope>NUCLEOTIDE SEQUENCE [LARGE SCALE GENOMIC DNA]</scope>
    <source>
        <strain evidence="7 8">SKA53</strain>
    </source>
</reference>
<dbReference type="EMBL" id="AAMS01000009">
    <property type="protein sequence ID" value="EAQ05494.1"/>
    <property type="molecule type" value="Genomic_DNA"/>
</dbReference>
<evidence type="ECO:0000259" key="5">
    <source>
        <dbReference type="Pfam" id="PF07992"/>
    </source>
</evidence>
<dbReference type="GO" id="GO:0016651">
    <property type="term" value="F:oxidoreductase activity, acting on NAD(P)H"/>
    <property type="evidence" value="ECO:0007669"/>
    <property type="project" value="TreeGrafter"/>
</dbReference>
<evidence type="ECO:0000256" key="1">
    <source>
        <dbReference type="ARBA" id="ARBA00001974"/>
    </source>
</evidence>
<dbReference type="HOGENOM" id="CLU_003291_4_0_5"/>
<dbReference type="SUPFAM" id="SSF55424">
    <property type="entry name" value="FAD/NAD-linked reductases, dimerisation (C-terminal) domain"/>
    <property type="match status" value="1"/>
</dbReference>
<evidence type="ECO:0000259" key="6">
    <source>
        <dbReference type="Pfam" id="PF14759"/>
    </source>
</evidence>
<dbReference type="PRINTS" id="PR00411">
    <property type="entry name" value="PNDRDTASEI"/>
</dbReference>
<dbReference type="Proteomes" id="UP000004507">
    <property type="component" value="Unassembled WGS sequence"/>
</dbReference>
<feature type="domain" description="Reductase C-terminal" evidence="6">
    <location>
        <begin position="318"/>
        <end position="392"/>
    </location>
</feature>
<dbReference type="InterPro" id="IPR036188">
    <property type="entry name" value="FAD/NAD-bd_sf"/>
</dbReference>
<dbReference type="GO" id="GO:0005737">
    <property type="term" value="C:cytoplasm"/>
    <property type="evidence" value="ECO:0007669"/>
    <property type="project" value="TreeGrafter"/>
</dbReference>
<feature type="domain" description="FAD/NAD(P)-binding" evidence="5">
    <location>
        <begin position="4"/>
        <end position="299"/>
    </location>
</feature>
<dbReference type="Pfam" id="PF07992">
    <property type="entry name" value="Pyr_redox_2"/>
    <property type="match status" value="1"/>
</dbReference>
<dbReference type="PANTHER" id="PTHR43557">
    <property type="entry name" value="APOPTOSIS-INDUCING FACTOR 1"/>
    <property type="match status" value="1"/>
</dbReference>
<dbReference type="Pfam" id="PF14759">
    <property type="entry name" value="Reductase_C"/>
    <property type="match status" value="1"/>
</dbReference>
<proteinExistence type="predicted"/>
<dbReference type="InterPro" id="IPR023753">
    <property type="entry name" value="FAD/NAD-binding_dom"/>
</dbReference>
<dbReference type="RefSeq" id="WP_007204708.1">
    <property type="nucleotide sequence ID" value="NZ_CH672414.1"/>
</dbReference>
<keyword evidence="2" id="KW-0285">Flavoprotein</keyword>
<dbReference type="PANTHER" id="PTHR43557:SF2">
    <property type="entry name" value="RIESKE DOMAIN-CONTAINING PROTEIN-RELATED"/>
    <property type="match status" value="1"/>
</dbReference>
<dbReference type="STRING" id="314232.SKA53_03759"/>
<dbReference type="InterPro" id="IPR016156">
    <property type="entry name" value="FAD/NAD-linked_Rdtase_dimer_sf"/>
</dbReference>
<dbReference type="AlphaFoldDB" id="A3V8R3"/>
<name>A3V8R3_9RHOB</name>
<keyword evidence="8" id="KW-1185">Reference proteome</keyword>
<comment type="cofactor">
    <cofactor evidence="1">
        <name>FAD</name>
        <dbReference type="ChEBI" id="CHEBI:57692"/>
    </cofactor>
</comment>
<dbReference type="InterPro" id="IPR050446">
    <property type="entry name" value="FAD-oxidoreductase/Apoptosis"/>
</dbReference>
<dbReference type="PRINTS" id="PR00368">
    <property type="entry name" value="FADPNR"/>
</dbReference>
<dbReference type="OrthoDB" id="7809559at2"/>
<accession>A3V8R3</accession>
<evidence type="ECO:0000256" key="4">
    <source>
        <dbReference type="ARBA" id="ARBA00023002"/>
    </source>
</evidence>
<dbReference type="InterPro" id="IPR028202">
    <property type="entry name" value="Reductase_C"/>
</dbReference>
<dbReference type="SUPFAM" id="SSF51905">
    <property type="entry name" value="FAD/NAD(P)-binding domain"/>
    <property type="match status" value="2"/>
</dbReference>
<keyword evidence="3" id="KW-0274">FAD</keyword>
<keyword evidence="4" id="KW-0560">Oxidoreductase</keyword>
<evidence type="ECO:0000313" key="7">
    <source>
        <dbReference type="EMBL" id="EAQ05494.1"/>
    </source>
</evidence>
<dbReference type="Gene3D" id="3.50.50.60">
    <property type="entry name" value="FAD/NAD(P)-binding domain"/>
    <property type="match status" value="2"/>
</dbReference>
<comment type="caution">
    <text evidence="7">The sequence shown here is derived from an EMBL/GenBank/DDBJ whole genome shotgun (WGS) entry which is preliminary data.</text>
</comment>
<organism evidence="7 8">
    <name type="scientific">Yoonia vestfoldensis SKA53</name>
    <dbReference type="NCBI Taxonomy" id="314232"/>
    <lineage>
        <taxon>Bacteria</taxon>
        <taxon>Pseudomonadati</taxon>
        <taxon>Pseudomonadota</taxon>
        <taxon>Alphaproteobacteria</taxon>
        <taxon>Rhodobacterales</taxon>
        <taxon>Paracoccaceae</taxon>
        <taxon>Yoonia</taxon>
    </lineage>
</organism>
<sequence length="409" mass="43377">MSGIVIIGAGHAGVQLAASLRENGYRDTIRLLSGDPDFPYHKPPLSKSFMATEDAALQPLRGEAFYAQNAIDLRLGVDVARIDRNGKSVICADGATIDYDKLVLATGTRARNITVPGADLPQVFALRTATDARRMRDALPAMRHVVVIGGGFIGLEAAAMLSARGVQVDVIELAPRLLGRATSGAVASAIADHLTSTGVRLHLNQSISAIVAQDGAVLGVQLGDTTLPADHVLVGVGAIAMDNLAQEAGLSTDSGIVVDGFLATDDPDIFAIGDSVSFPQIHLGRQARLESVQNATDQARALARTLTGQPDRYTALPWFWSDIGTLKLQIAGLSEQPDQFIQTHDTHGMLKSVYHLKRGELIACETLNSAGEHMLSRRMIAEGLTPGLAELATGDLTQIKLAYQRLSDV</sequence>
<evidence type="ECO:0000313" key="8">
    <source>
        <dbReference type="Proteomes" id="UP000004507"/>
    </source>
</evidence>